<dbReference type="InterPro" id="IPR000653">
    <property type="entry name" value="DegT/StrS_aminotransferase"/>
</dbReference>
<dbReference type="PANTHER" id="PTHR30244">
    <property type="entry name" value="TRANSAMINASE"/>
    <property type="match status" value="1"/>
</dbReference>
<comment type="caution">
    <text evidence="5">The sequence shown here is derived from an EMBL/GenBank/DDBJ whole genome shotgun (WGS) entry which is preliminary data.</text>
</comment>
<dbReference type="InterPro" id="IPR015421">
    <property type="entry name" value="PyrdxlP-dep_Trfase_major"/>
</dbReference>
<name>A0A6N7PP37_9BACT</name>
<dbReference type="Gene3D" id="3.90.1150.10">
    <property type="entry name" value="Aspartate Aminotransferase, domain 1"/>
    <property type="match status" value="1"/>
</dbReference>
<comment type="similarity">
    <text evidence="1 4">Belongs to the DegT/DnrJ/EryC1 family.</text>
</comment>
<keyword evidence="6" id="KW-1185">Reference proteome</keyword>
<dbReference type="GO" id="GO:0000271">
    <property type="term" value="P:polysaccharide biosynthetic process"/>
    <property type="evidence" value="ECO:0007669"/>
    <property type="project" value="TreeGrafter"/>
</dbReference>
<dbReference type="OrthoDB" id="9771070at2"/>
<protein>
    <submittedName>
        <fullName evidence="5">UDP-4-amino-4, 6-dideoxy-N-acetyl-beta-L-altrosamine transaminase</fullName>
        <ecNumber evidence="5">2.6.1.92</ecNumber>
    </submittedName>
</protein>
<evidence type="ECO:0000256" key="4">
    <source>
        <dbReference type="RuleBase" id="RU004508"/>
    </source>
</evidence>
<evidence type="ECO:0000256" key="2">
    <source>
        <dbReference type="PIRSR" id="PIRSR000390-1"/>
    </source>
</evidence>
<evidence type="ECO:0000256" key="1">
    <source>
        <dbReference type="ARBA" id="ARBA00037999"/>
    </source>
</evidence>
<dbReference type="Pfam" id="PF01041">
    <property type="entry name" value="DegT_DnrJ_EryC1"/>
    <property type="match status" value="1"/>
</dbReference>
<dbReference type="InterPro" id="IPR020026">
    <property type="entry name" value="PseC"/>
</dbReference>
<keyword evidence="5" id="KW-0808">Transferase</keyword>
<accession>A0A6N7PP37</accession>
<sequence length="384" mass="41541">MSAFLPYGRQSIDDDDVAAVVRALRSDWLTQGPEVDAFEAELARITSARFAVAFSNGTTALHAACAALGLGPGDEVITTPMTFTASANCARYVGATPVLVDVEPKAATLDPSCLEAAIGPKTRMIIPVHYAGQPARMEEIGALAKRHGLAVLEDAAHALGATQGGSPIGSCVFSDMAMFSFHPVKHVTTGEGGAITTNDEKLRDALRLFRSHGITKDPTRLRNPSPGPWYQEQILLGHNFRLTDIQAALGRSQLGKLERFVTRRREIAARYDALFGPAHGVEPLGRLDGTEHAFHLYVVRIDFAGFGKTRAEVMTRLRERGIGTQVHYVPVHLHPSYADRGWKPGSFPVTEAFYAEVLSLPMFPDMQDADVDRVASTLVEVLGA</sequence>
<keyword evidence="5" id="KW-0032">Aminotransferase</keyword>
<dbReference type="GO" id="GO:0030170">
    <property type="term" value="F:pyridoxal phosphate binding"/>
    <property type="evidence" value="ECO:0007669"/>
    <property type="project" value="TreeGrafter"/>
</dbReference>
<keyword evidence="3 4" id="KW-0663">Pyridoxal phosphate</keyword>
<dbReference type="EMBL" id="WJIE01000004">
    <property type="protein sequence ID" value="MRG93437.1"/>
    <property type="molecule type" value="Genomic_DNA"/>
</dbReference>
<dbReference type="PANTHER" id="PTHR30244:SF34">
    <property type="entry name" value="DTDP-4-AMINO-4,6-DIDEOXYGALACTOSE TRANSAMINASE"/>
    <property type="match status" value="1"/>
</dbReference>
<dbReference type="InterPro" id="IPR015424">
    <property type="entry name" value="PyrdxlP-dep_Trfase"/>
</dbReference>
<organism evidence="5 6">
    <name type="scientific">Polyangium spumosum</name>
    <dbReference type="NCBI Taxonomy" id="889282"/>
    <lineage>
        <taxon>Bacteria</taxon>
        <taxon>Pseudomonadati</taxon>
        <taxon>Myxococcota</taxon>
        <taxon>Polyangia</taxon>
        <taxon>Polyangiales</taxon>
        <taxon>Polyangiaceae</taxon>
        <taxon>Polyangium</taxon>
    </lineage>
</organism>
<gene>
    <name evidence="5" type="primary">pseC</name>
    <name evidence="5" type="ORF">GF068_16175</name>
</gene>
<dbReference type="PIRSF" id="PIRSF000390">
    <property type="entry name" value="PLP_StrS"/>
    <property type="match status" value="1"/>
</dbReference>
<dbReference type="EC" id="2.6.1.92" evidence="5"/>
<dbReference type="Gene3D" id="3.40.640.10">
    <property type="entry name" value="Type I PLP-dependent aspartate aminotransferase-like (Major domain)"/>
    <property type="match status" value="1"/>
</dbReference>
<dbReference type="NCBIfam" id="TIGR03588">
    <property type="entry name" value="PseC"/>
    <property type="match status" value="1"/>
</dbReference>
<reference evidence="5 6" key="1">
    <citation type="submission" date="2019-10" db="EMBL/GenBank/DDBJ databases">
        <title>A soil myxobacterium in the family Polyangiaceae.</title>
        <authorList>
            <person name="Li Y."/>
            <person name="Wang J."/>
        </authorList>
    </citation>
    <scope>NUCLEOTIDE SEQUENCE [LARGE SCALE GENOMIC DNA]</scope>
    <source>
        <strain evidence="5 6">DSM 14734</strain>
    </source>
</reference>
<dbReference type="GO" id="GO:0008483">
    <property type="term" value="F:transaminase activity"/>
    <property type="evidence" value="ECO:0007669"/>
    <property type="project" value="UniProtKB-KW"/>
</dbReference>
<evidence type="ECO:0000256" key="3">
    <source>
        <dbReference type="PIRSR" id="PIRSR000390-2"/>
    </source>
</evidence>
<dbReference type="Proteomes" id="UP000440224">
    <property type="component" value="Unassembled WGS sequence"/>
</dbReference>
<dbReference type="AlphaFoldDB" id="A0A6N7PP37"/>
<dbReference type="CDD" id="cd00616">
    <property type="entry name" value="AHBA_syn"/>
    <property type="match status" value="1"/>
</dbReference>
<proteinExistence type="inferred from homology"/>
<evidence type="ECO:0000313" key="6">
    <source>
        <dbReference type="Proteomes" id="UP000440224"/>
    </source>
</evidence>
<dbReference type="RefSeq" id="WP_153820271.1">
    <property type="nucleotide sequence ID" value="NZ_WJIE01000004.1"/>
</dbReference>
<dbReference type="InterPro" id="IPR015422">
    <property type="entry name" value="PyrdxlP-dep_Trfase_small"/>
</dbReference>
<feature type="active site" description="Proton acceptor" evidence="2">
    <location>
        <position position="185"/>
    </location>
</feature>
<dbReference type="SUPFAM" id="SSF53383">
    <property type="entry name" value="PLP-dependent transferases"/>
    <property type="match status" value="1"/>
</dbReference>
<evidence type="ECO:0000313" key="5">
    <source>
        <dbReference type="EMBL" id="MRG93437.1"/>
    </source>
</evidence>
<feature type="modified residue" description="N6-(pyridoxal phosphate)lysine" evidence="3">
    <location>
        <position position="185"/>
    </location>
</feature>